<protein>
    <submittedName>
        <fullName evidence="2">Putative glycosyltransferase EpsF</fullName>
        <ecNumber evidence="2">2.4.-.-</ecNumber>
    </submittedName>
</protein>
<accession>A0A644Z7H9</accession>
<keyword evidence="2" id="KW-0808">Transferase</keyword>
<dbReference type="CDD" id="cd03812">
    <property type="entry name" value="GT4_CapH-like"/>
    <property type="match status" value="1"/>
</dbReference>
<reference evidence="2" key="1">
    <citation type="submission" date="2019-08" db="EMBL/GenBank/DDBJ databases">
        <authorList>
            <person name="Kucharzyk K."/>
            <person name="Murdoch R.W."/>
            <person name="Higgins S."/>
            <person name="Loffler F."/>
        </authorList>
    </citation>
    <scope>NUCLEOTIDE SEQUENCE</scope>
</reference>
<name>A0A644Z7H9_9ZZZZ</name>
<dbReference type="EMBL" id="VSSQ01007720">
    <property type="protein sequence ID" value="MPM36786.1"/>
    <property type="molecule type" value="Genomic_DNA"/>
</dbReference>
<evidence type="ECO:0000259" key="1">
    <source>
        <dbReference type="Pfam" id="PF00534"/>
    </source>
</evidence>
<dbReference type="Pfam" id="PF00534">
    <property type="entry name" value="Glycos_transf_1"/>
    <property type="match status" value="1"/>
</dbReference>
<dbReference type="InterPro" id="IPR001296">
    <property type="entry name" value="Glyco_trans_1"/>
</dbReference>
<dbReference type="PANTHER" id="PTHR45947:SF3">
    <property type="entry name" value="SULFOQUINOVOSYL TRANSFERASE SQD2"/>
    <property type="match status" value="1"/>
</dbReference>
<dbReference type="Gene3D" id="3.40.50.2000">
    <property type="entry name" value="Glycogen Phosphorylase B"/>
    <property type="match status" value="2"/>
</dbReference>
<comment type="caution">
    <text evidence="2">The sequence shown here is derived from an EMBL/GenBank/DDBJ whole genome shotgun (WGS) entry which is preliminary data.</text>
</comment>
<dbReference type="AlphaFoldDB" id="A0A644Z7H9"/>
<dbReference type="GO" id="GO:0016757">
    <property type="term" value="F:glycosyltransferase activity"/>
    <property type="evidence" value="ECO:0007669"/>
    <property type="project" value="UniProtKB-KW"/>
</dbReference>
<dbReference type="PANTHER" id="PTHR45947">
    <property type="entry name" value="SULFOQUINOVOSYL TRANSFERASE SQD2"/>
    <property type="match status" value="1"/>
</dbReference>
<dbReference type="EC" id="2.4.-.-" evidence="2"/>
<sequence>MKILHIAAGLDAGGVEKLLWEYCSRIQSDDSSVIFDFVTHEKTVGLIEKKLLASGNKVFYVTPKSENIFRYIREICIIMKNGQYYVVHCHQGYTSFLPMLLAFMFGVKCRIAHTHMAYISKVSKLRRPFTFLTKLFATELFACSNEAAKWTWGANTLDKVIIMKNAINIKLYLYNDDTRRQISKKLGLEGKFVVGNIGRLLYQKNHKFLIEIFSEIKKLKKNAILLLIGNGDLKSEIKEQIKVLNLDDSVIFLESVNDAYNYYNIMDVFVLPSRYEGLGIVNIEAQANGLLCFASEGVIPKDAKVSELLTFVPLDETAESWAREIISHNNFNHKENMESVINDAGYSIDNEWIKLKKFYYNAVNK</sequence>
<organism evidence="2">
    <name type="scientific">bioreactor metagenome</name>
    <dbReference type="NCBI Taxonomy" id="1076179"/>
    <lineage>
        <taxon>unclassified sequences</taxon>
        <taxon>metagenomes</taxon>
        <taxon>ecological metagenomes</taxon>
    </lineage>
</organism>
<evidence type="ECO:0000313" key="2">
    <source>
        <dbReference type="EMBL" id="MPM36786.1"/>
    </source>
</evidence>
<proteinExistence type="predicted"/>
<dbReference type="SUPFAM" id="SSF53756">
    <property type="entry name" value="UDP-Glycosyltransferase/glycogen phosphorylase"/>
    <property type="match status" value="1"/>
</dbReference>
<feature type="domain" description="Glycosyl transferase family 1" evidence="1">
    <location>
        <begin position="179"/>
        <end position="299"/>
    </location>
</feature>
<keyword evidence="2" id="KW-0328">Glycosyltransferase</keyword>
<gene>
    <name evidence="2" type="primary">epsF_18</name>
    <name evidence="2" type="ORF">SDC9_83388</name>
</gene>
<dbReference type="InterPro" id="IPR050194">
    <property type="entry name" value="Glycosyltransferase_grp1"/>
</dbReference>